<dbReference type="InterPro" id="IPR027417">
    <property type="entry name" value="P-loop_NTPase"/>
</dbReference>
<organism evidence="6 7">
    <name type="scientific">Desulforamulus aeronauticus DSM 10349</name>
    <dbReference type="NCBI Taxonomy" id="1121421"/>
    <lineage>
        <taxon>Bacteria</taxon>
        <taxon>Bacillati</taxon>
        <taxon>Bacillota</taxon>
        <taxon>Clostridia</taxon>
        <taxon>Eubacteriales</taxon>
        <taxon>Peptococcaceae</taxon>
        <taxon>Desulforamulus</taxon>
    </lineage>
</organism>
<accession>A0A1M6NAT7</accession>
<dbReference type="CDD" id="cd03268">
    <property type="entry name" value="ABC_BcrA_bacitracin_resist"/>
    <property type="match status" value="1"/>
</dbReference>
<dbReference type="PANTHER" id="PTHR43335:SF8">
    <property type="entry name" value="ABC TRANSPORTER, ATP-BINDING PROTEIN"/>
    <property type="match status" value="1"/>
</dbReference>
<dbReference type="STRING" id="1121421.SAMN02745123_00018"/>
<keyword evidence="3" id="KW-0547">Nucleotide-binding</keyword>
<evidence type="ECO:0000256" key="1">
    <source>
        <dbReference type="ARBA" id="ARBA00005417"/>
    </source>
</evidence>
<dbReference type="AlphaFoldDB" id="A0A1M6NAT7"/>
<dbReference type="PROSITE" id="PS00211">
    <property type="entry name" value="ABC_TRANSPORTER_1"/>
    <property type="match status" value="1"/>
</dbReference>
<dbReference type="SMART" id="SM00382">
    <property type="entry name" value="AAA"/>
    <property type="match status" value="1"/>
</dbReference>
<evidence type="ECO:0000313" key="6">
    <source>
        <dbReference type="EMBL" id="SHJ92791.1"/>
    </source>
</evidence>
<dbReference type="OrthoDB" id="9809205at2"/>
<dbReference type="InterPro" id="IPR017871">
    <property type="entry name" value="ABC_transporter-like_CS"/>
</dbReference>
<evidence type="ECO:0000256" key="4">
    <source>
        <dbReference type="ARBA" id="ARBA00022840"/>
    </source>
</evidence>
<dbReference type="PANTHER" id="PTHR43335">
    <property type="entry name" value="ABC TRANSPORTER, ATP-BINDING PROTEIN"/>
    <property type="match status" value="1"/>
</dbReference>
<dbReference type="Pfam" id="PF00005">
    <property type="entry name" value="ABC_tran"/>
    <property type="match status" value="1"/>
</dbReference>
<keyword evidence="4 6" id="KW-0067">ATP-binding</keyword>
<dbReference type="InterPro" id="IPR003439">
    <property type="entry name" value="ABC_transporter-like_ATP-bd"/>
</dbReference>
<evidence type="ECO:0000259" key="5">
    <source>
        <dbReference type="PROSITE" id="PS50893"/>
    </source>
</evidence>
<proteinExistence type="inferred from homology"/>
<comment type="similarity">
    <text evidence="1">Belongs to the ABC transporter superfamily.</text>
</comment>
<evidence type="ECO:0000256" key="2">
    <source>
        <dbReference type="ARBA" id="ARBA00022448"/>
    </source>
</evidence>
<dbReference type="PROSITE" id="PS50893">
    <property type="entry name" value="ABC_TRANSPORTER_2"/>
    <property type="match status" value="1"/>
</dbReference>
<reference evidence="7" key="1">
    <citation type="submission" date="2016-11" db="EMBL/GenBank/DDBJ databases">
        <authorList>
            <person name="Varghese N."/>
            <person name="Submissions S."/>
        </authorList>
    </citation>
    <scope>NUCLEOTIDE SEQUENCE [LARGE SCALE GENOMIC DNA]</scope>
    <source>
        <strain evidence="7">DSM 10349</strain>
    </source>
</reference>
<evidence type="ECO:0000256" key="3">
    <source>
        <dbReference type="ARBA" id="ARBA00022741"/>
    </source>
</evidence>
<gene>
    <name evidence="6" type="ORF">SAMN02745123_00018</name>
</gene>
<feature type="domain" description="ABC transporter" evidence="5">
    <location>
        <begin position="7"/>
        <end position="234"/>
    </location>
</feature>
<dbReference type="InterPro" id="IPR003593">
    <property type="entry name" value="AAA+_ATPase"/>
</dbReference>
<dbReference type="GO" id="GO:0016887">
    <property type="term" value="F:ATP hydrolysis activity"/>
    <property type="evidence" value="ECO:0007669"/>
    <property type="project" value="InterPro"/>
</dbReference>
<dbReference type="SUPFAM" id="SSF52540">
    <property type="entry name" value="P-loop containing nucleoside triphosphate hydrolases"/>
    <property type="match status" value="1"/>
</dbReference>
<keyword evidence="2" id="KW-0813">Transport</keyword>
<keyword evidence="7" id="KW-1185">Reference proteome</keyword>
<sequence>MLKEPVLTIANLSKKYNDHWAVQDLNITVNRGEIYGFLGRNGAGKTTTIRMIMDLIKPTRGDIQLFGVPKTNLGKDLFRRIGATIEYPGFYPNLTAKENLYYNAKMFEIKPSRINEVLNFMGLTAAANRVVKGFSLGMKQRLGLARALLHSPDFLILDEPTNGLDPAGIKEIRDIIKNLNREQNITIFVSSHILSEVEQMATRVGIIHNGTLAEEITLEEMHRQGQRYLELKVSDPQIAITVIKQNLAMQKIDLLENGYLHVYGQLDQPALVNRLLLEAGLEVSHLTLHQETLEDRFMRITGGEE</sequence>
<dbReference type="EMBL" id="FRAR01000004">
    <property type="protein sequence ID" value="SHJ92791.1"/>
    <property type="molecule type" value="Genomic_DNA"/>
</dbReference>
<dbReference type="Gene3D" id="3.40.50.300">
    <property type="entry name" value="P-loop containing nucleotide triphosphate hydrolases"/>
    <property type="match status" value="1"/>
</dbReference>
<protein>
    <submittedName>
        <fullName evidence="6">Bacitracin transport system ATP-binding protein</fullName>
    </submittedName>
</protein>
<dbReference type="Proteomes" id="UP000183997">
    <property type="component" value="Unassembled WGS sequence"/>
</dbReference>
<name>A0A1M6NAT7_9FIRM</name>
<dbReference type="RefSeq" id="WP_072910246.1">
    <property type="nucleotide sequence ID" value="NZ_FRAR01000004.1"/>
</dbReference>
<dbReference type="GO" id="GO:0005524">
    <property type="term" value="F:ATP binding"/>
    <property type="evidence" value="ECO:0007669"/>
    <property type="project" value="UniProtKB-KW"/>
</dbReference>
<evidence type="ECO:0000313" key="7">
    <source>
        <dbReference type="Proteomes" id="UP000183997"/>
    </source>
</evidence>